<dbReference type="EMBL" id="JAMTCO010000001">
    <property type="protein sequence ID" value="MCP2268014.1"/>
    <property type="molecule type" value="Genomic_DNA"/>
</dbReference>
<reference evidence="1 2" key="1">
    <citation type="submission" date="2022-06" db="EMBL/GenBank/DDBJ databases">
        <title>Genomic Encyclopedia of Archaeal and Bacterial Type Strains, Phase II (KMG-II): from individual species to whole genera.</title>
        <authorList>
            <person name="Goeker M."/>
        </authorList>
    </citation>
    <scope>NUCLEOTIDE SEQUENCE [LARGE SCALE GENOMIC DNA]</scope>
    <source>
        <strain evidence="1 2">DSM 44255</strain>
    </source>
</reference>
<proteinExistence type="predicted"/>
<dbReference type="RefSeq" id="WP_253884938.1">
    <property type="nucleotide sequence ID" value="NZ_BAAAVB010000026.1"/>
</dbReference>
<keyword evidence="2" id="KW-1185">Reference proteome</keyword>
<dbReference type="Pfam" id="PF18143">
    <property type="entry name" value="HAD_SAK_2"/>
    <property type="match status" value="1"/>
</dbReference>
<name>A0ABT1I5X2_9PSEU</name>
<evidence type="ECO:0000313" key="1">
    <source>
        <dbReference type="EMBL" id="MCP2268014.1"/>
    </source>
</evidence>
<protein>
    <recommendedName>
        <fullName evidence="3">Secreted protein</fullName>
    </recommendedName>
</protein>
<evidence type="ECO:0000313" key="2">
    <source>
        <dbReference type="Proteomes" id="UP001205185"/>
    </source>
</evidence>
<comment type="caution">
    <text evidence="1">The sequence shown here is derived from an EMBL/GenBank/DDBJ whole genome shotgun (WGS) entry which is preliminary data.</text>
</comment>
<dbReference type="Proteomes" id="UP001205185">
    <property type="component" value="Unassembled WGS sequence"/>
</dbReference>
<evidence type="ECO:0008006" key="3">
    <source>
        <dbReference type="Google" id="ProtNLM"/>
    </source>
</evidence>
<sequence length="158" mass="17509">MLVFLDVDGPLNPFAADEKPPGFVEHRFRLRGWSRKHPLRMWLNPAHGPALLAAGDVQLVWATTWNHQANTLVAPAIGLPALPVVDCANTGPGWKFDAVARYAYGRPLVWFDDDFGLYPAAREGFLARREGLVTELVSVDPRTGITDAHLATLRECVR</sequence>
<gene>
    <name evidence="1" type="ORF">LV75_000496</name>
</gene>
<accession>A0ABT1I5X2</accession>
<organism evidence="1 2">
    <name type="scientific">Actinokineospora diospyrosa</name>
    <dbReference type="NCBI Taxonomy" id="103728"/>
    <lineage>
        <taxon>Bacteria</taxon>
        <taxon>Bacillati</taxon>
        <taxon>Actinomycetota</taxon>
        <taxon>Actinomycetes</taxon>
        <taxon>Pseudonocardiales</taxon>
        <taxon>Pseudonocardiaceae</taxon>
        <taxon>Actinokineospora</taxon>
    </lineage>
</organism>